<feature type="region of interest" description="Disordered" evidence="1">
    <location>
        <begin position="79"/>
        <end position="101"/>
    </location>
</feature>
<evidence type="ECO:0000256" key="2">
    <source>
        <dbReference type="SAM" id="SignalP"/>
    </source>
</evidence>
<evidence type="ECO:0000313" key="4">
    <source>
        <dbReference type="Proteomes" id="UP000193144"/>
    </source>
</evidence>
<dbReference type="EMBL" id="MCFA01000054">
    <property type="protein sequence ID" value="ORY12151.1"/>
    <property type="molecule type" value="Genomic_DNA"/>
</dbReference>
<gene>
    <name evidence="3" type="ORF">BCR34DRAFT_664029</name>
</gene>
<dbReference type="AlphaFoldDB" id="A0A1Y1ZPH3"/>
<comment type="caution">
    <text evidence="3">The sequence shown here is derived from an EMBL/GenBank/DDBJ whole genome shotgun (WGS) entry which is preliminary data.</text>
</comment>
<sequence>MKLSSVAALVTVLGTAVAAPLGNLESHDCGTADKDIPPYLTLKNACMHSCGRACDVLINICRQFYQYCETSNWPTEPIDAPGGLMKKRVDSDHGAGRVSLI</sequence>
<feature type="signal peptide" evidence="2">
    <location>
        <begin position="1"/>
        <end position="18"/>
    </location>
</feature>
<accession>A0A1Y1ZPH3</accession>
<keyword evidence="2" id="KW-0732">Signal</keyword>
<evidence type="ECO:0000256" key="1">
    <source>
        <dbReference type="SAM" id="MobiDB-lite"/>
    </source>
</evidence>
<reference evidence="3 4" key="1">
    <citation type="submission" date="2016-07" db="EMBL/GenBank/DDBJ databases">
        <title>Pervasive Adenine N6-methylation of Active Genes in Fungi.</title>
        <authorList>
            <consortium name="DOE Joint Genome Institute"/>
            <person name="Mondo S.J."/>
            <person name="Dannebaum R.O."/>
            <person name="Kuo R.C."/>
            <person name="Labutti K."/>
            <person name="Haridas S."/>
            <person name="Kuo A."/>
            <person name="Salamov A."/>
            <person name="Ahrendt S.R."/>
            <person name="Lipzen A."/>
            <person name="Sullivan W."/>
            <person name="Andreopoulos W.B."/>
            <person name="Clum A."/>
            <person name="Lindquist E."/>
            <person name="Daum C."/>
            <person name="Ramamoorthy G.K."/>
            <person name="Gryganskyi A."/>
            <person name="Culley D."/>
            <person name="Magnuson J.K."/>
            <person name="James T.Y."/>
            <person name="O'Malley M.A."/>
            <person name="Stajich J.E."/>
            <person name="Spatafora J.W."/>
            <person name="Visel A."/>
            <person name="Grigoriev I.V."/>
        </authorList>
    </citation>
    <scope>NUCLEOTIDE SEQUENCE [LARGE SCALE GENOMIC DNA]</scope>
    <source>
        <strain evidence="3 4">CBS 115471</strain>
    </source>
</reference>
<proteinExistence type="predicted"/>
<feature type="chain" id="PRO_5013096011" evidence="2">
    <location>
        <begin position="19"/>
        <end position="101"/>
    </location>
</feature>
<dbReference type="Proteomes" id="UP000193144">
    <property type="component" value="Unassembled WGS sequence"/>
</dbReference>
<protein>
    <submittedName>
        <fullName evidence="3">Uncharacterized protein</fullName>
    </submittedName>
</protein>
<evidence type="ECO:0000313" key="3">
    <source>
        <dbReference type="EMBL" id="ORY12151.1"/>
    </source>
</evidence>
<name>A0A1Y1ZPH3_9PLEO</name>
<organism evidence="3 4">
    <name type="scientific">Clohesyomyces aquaticus</name>
    <dbReference type="NCBI Taxonomy" id="1231657"/>
    <lineage>
        <taxon>Eukaryota</taxon>
        <taxon>Fungi</taxon>
        <taxon>Dikarya</taxon>
        <taxon>Ascomycota</taxon>
        <taxon>Pezizomycotina</taxon>
        <taxon>Dothideomycetes</taxon>
        <taxon>Pleosporomycetidae</taxon>
        <taxon>Pleosporales</taxon>
        <taxon>Lindgomycetaceae</taxon>
        <taxon>Clohesyomyces</taxon>
    </lineage>
</organism>
<keyword evidence="4" id="KW-1185">Reference proteome</keyword>